<dbReference type="Proteomes" id="UP000199524">
    <property type="component" value="Chromosome I"/>
</dbReference>
<keyword evidence="4 8" id="KW-0418">Kinase</keyword>
<dbReference type="InterPro" id="IPR003594">
    <property type="entry name" value="HATPase_dom"/>
</dbReference>
<dbReference type="InterPro" id="IPR005467">
    <property type="entry name" value="His_kinase_dom"/>
</dbReference>
<dbReference type="RefSeq" id="WP_090210392.1">
    <property type="nucleotide sequence ID" value="NZ_LT629777.1"/>
</dbReference>
<dbReference type="SMART" id="SM00387">
    <property type="entry name" value="HATPase_c"/>
    <property type="match status" value="1"/>
</dbReference>
<keyword evidence="6" id="KW-0812">Transmembrane</keyword>
<protein>
    <recommendedName>
        <fullName evidence="2">histidine kinase</fullName>
        <ecNumber evidence="2">2.7.13.3</ecNumber>
    </recommendedName>
</protein>
<comment type="catalytic activity">
    <reaction evidence="1">
        <text>ATP + protein L-histidine = ADP + protein N-phospho-L-histidine.</text>
        <dbReference type="EC" id="2.7.13.3"/>
    </reaction>
</comment>
<dbReference type="PROSITE" id="PS50109">
    <property type="entry name" value="HIS_KIN"/>
    <property type="match status" value="1"/>
</dbReference>
<dbReference type="InterPro" id="IPR058544">
    <property type="entry name" value="ETR1_N"/>
</dbReference>
<dbReference type="Gene3D" id="3.30.565.10">
    <property type="entry name" value="Histidine kinase-like ATPase, C-terminal domain"/>
    <property type="match status" value="1"/>
</dbReference>
<dbReference type="Pfam" id="PF02518">
    <property type="entry name" value="HATPase_c"/>
    <property type="match status" value="1"/>
</dbReference>
<proteinExistence type="predicted"/>
<dbReference type="InterPro" id="IPR050736">
    <property type="entry name" value="Sensor_HK_Regulatory"/>
</dbReference>
<dbReference type="InterPro" id="IPR004358">
    <property type="entry name" value="Sig_transdc_His_kin-like_C"/>
</dbReference>
<sequence>MNSFLALLTDNRFMPHGHCYLWRPDLLWINVLSDGLIALCYVTIPFTLIYFIRKRKDIPFDWMFGAFGVFILACGTSHVMEIVTIWKPYYWLSALVKVITAIASVITAILLVKLVPVALKIPSPQQLARVNDELREAQAELVTTARRAGMAEIATNVLHNVGNVLNSVNVSAQVLYDKVRAFKGQGVARVVQLMKEHPDDLGDFINHDPRGRALPDYLAKLADALVLEQQAMIDELAQLTRSIEHIRDIVTTQQSYAGNSSMLESGSLQELIEDVVRICDVSLARHQITLVKEFNDIPTMALDKHKVLQILINLINNAKQALESVEERSLRIILRLKATDDQRVRIEVEDNGEGICADHLARVFEHGFTTRPTGHGFGLHSCILAAQQLGGNLTAQSAGPGKGALFILELPLVLTPEHAQQGGAVAQRASAP</sequence>
<dbReference type="Gene3D" id="1.10.287.130">
    <property type="match status" value="1"/>
</dbReference>
<keyword evidence="5" id="KW-0902">Two-component regulatory system</keyword>
<keyword evidence="3" id="KW-0808">Transferase</keyword>
<evidence type="ECO:0000259" key="7">
    <source>
        <dbReference type="PROSITE" id="PS50109"/>
    </source>
</evidence>
<dbReference type="SUPFAM" id="SSF55874">
    <property type="entry name" value="ATPase domain of HSP90 chaperone/DNA topoisomerase II/histidine kinase"/>
    <property type="match status" value="1"/>
</dbReference>
<accession>A0A1H1ZZ93</accession>
<feature type="transmembrane region" description="Helical" evidence="6">
    <location>
        <begin position="64"/>
        <end position="86"/>
    </location>
</feature>
<dbReference type="InterPro" id="IPR036890">
    <property type="entry name" value="HATPase_C_sf"/>
</dbReference>
<evidence type="ECO:0000256" key="5">
    <source>
        <dbReference type="ARBA" id="ARBA00023012"/>
    </source>
</evidence>
<gene>
    <name evidence="8" type="ORF">SAMN05216598_5426</name>
</gene>
<dbReference type="PRINTS" id="PR00344">
    <property type="entry name" value="BCTRLSENSOR"/>
</dbReference>
<dbReference type="GO" id="GO:0000160">
    <property type="term" value="P:phosphorelay signal transduction system"/>
    <property type="evidence" value="ECO:0007669"/>
    <property type="project" value="UniProtKB-KW"/>
</dbReference>
<evidence type="ECO:0000313" key="8">
    <source>
        <dbReference type="EMBL" id="SDT39003.1"/>
    </source>
</evidence>
<organism evidence="8 9">
    <name type="scientific">Pseudomonas asplenii</name>
    <dbReference type="NCBI Taxonomy" id="53407"/>
    <lineage>
        <taxon>Bacteria</taxon>
        <taxon>Pseudomonadati</taxon>
        <taxon>Pseudomonadota</taxon>
        <taxon>Gammaproteobacteria</taxon>
        <taxon>Pseudomonadales</taxon>
        <taxon>Pseudomonadaceae</taxon>
        <taxon>Pseudomonas</taxon>
    </lineage>
</organism>
<keyword evidence="9" id="KW-1185">Reference proteome</keyword>
<dbReference type="GeneID" id="300210270"/>
<feature type="transmembrane region" description="Helical" evidence="6">
    <location>
        <begin position="27"/>
        <end position="52"/>
    </location>
</feature>
<evidence type="ECO:0000256" key="1">
    <source>
        <dbReference type="ARBA" id="ARBA00000085"/>
    </source>
</evidence>
<dbReference type="GO" id="GO:0004673">
    <property type="term" value="F:protein histidine kinase activity"/>
    <property type="evidence" value="ECO:0007669"/>
    <property type="project" value="UniProtKB-EC"/>
</dbReference>
<keyword evidence="6" id="KW-0472">Membrane</keyword>
<keyword evidence="6" id="KW-1133">Transmembrane helix</keyword>
<dbReference type="EMBL" id="LT629777">
    <property type="protein sequence ID" value="SDT39003.1"/>
    <property type="molecule type" value="Genomic_DNA"/>
</dbReference>
<evidence type="ECO:0000256" key="3">
    <source>
        <dbReference type="ARBA" id="ARBA00022679"/>
    </source>
</evidence>
<evidence type="ECO:0000256" key="2">
    <source>
        <dbReference type="ARBA" id="ARBA00012438"/>
    </source>
</evidence>
<dbReference type="PANTHER" id="PTHR43711">
    <property type="entry name" value="TWO-COMPONENT HISTIDINE KINASE"/>
    <property type="match status" value="1"/>
</dbReference>
<dbReference type="EC" id="2.7.13.3" evidence="2"/>
<feature type="domain" description="Histidine kinase" evidence="7">
    <location>
        <begin position="230"/>
        <end position="414"/>
    </location>
</feature>
<dbReference type="AlphaFoldDB" id="A0A1H1ZZ93"/>
<evidence type="ECO:0000256" key="6">
    <source>
        <dbReference type="SAM" id="Phobius"/>
    </source>
</evidence>
<dbReference type="Pfam" id="PF25487">
    <property type="entry name" value="ETR1_N"/>
    <property type="match status" value="1"/>
</dbReference>
<dbReference type="PANTHER" id="PTHR43711:SF1">
    <property type="entry name" value="HISTIDINE KINASE 1"/>
    <property type="match status" value="1"/>
</dbReference>
<evidence type="ECO:0000256" key="4">
    <source>
        <dbReference type="ARBA" id="ARBA00022777"/>
    </source>
</evidence>
<reference evidence="9" key="1">
    <citation type="submission" date="2016-10" db="EMBL/GenBank/DDBJ databases">
        <authorList>
            <person name="Varghese N."/>
            <person name="Submissions S."/>
        </authorList>
    </citation>
    <scope>NUCLEOTIDE SEQUENCE [LARGE SCALE GENOMIC DNA]</scope>
    <source>
        <strain evidence="9">ATCC 23835</strain>
    </source>
</reference>
<feature type="transmembrane region" description="Helical" evidence="6">
    <location>
        <begin position="98"/>
        <end position="119"/>
    </location>
</feature>
<evidence type="ECO:0000313" key="9">
    <source>
        <dbReference type="Proteomes" id="UP000199524"/>
    </source>
</evidence>
<name>A0A1H1ZZ93_9PSED</name>